<dbReference type="InterPro" id="IPR000313">
    <property type="entry name" value="PWWP_dom"/>
</dbReference>
<dbReference type="PANTHER" id="PTHR16112">
    <property type="entry name" value="METHYL-CPG BINDING PROTEIN, DROSOPHILA"/>
    <property type="match status" value="1"/>
</dbReference>
<name>A0A182SET9_9DIPT</name>
<dbReference type="GO" id="GO:0005634">
    <property type="term" value="C:nucleus"/>
    <property type="evidence" value="ECO:0007669"/>
    <property type="project" value="TreeGrafter"/>
</dbReference>
<dbReference type="AlphaFoldDB" id="A0A182SET9"/>
<feature type="compositionally biased region" description="Basic residues" evidence="1">
    <location>
        <begin position="253"/>
        <end position="273"/>
    </location>
</feature>
<keyword evidence="4" id="KW-1185">Reference proteome</keyword>
<evidence type="ECO:0000313" key="4">
    <source>
        <dbReference type="Proteomes" id="UP000075901"/>
    </source>
</evidence>
<feature type="region of interest" description="Disordered" evidence="1">
    <location>
        <begin position="130"/>
        <end position="172"/>
    </location>
</feature>
<dbReference type="Pfam" id="PF00855">
    <property type="entry name" value="PWWP"/>
    <property type="match status" value="1"/>
</dbReference>
<dbReference type="VEuPathDB" id="VectorBase:AMAM005352"/>
<feature type="domain" description="PWWP" evidence="2">
    <location>
        <begin position="105"/>
        <end position="202"/>
    </location>
</feature>
<dbReference type="Proteomes" id="UP000075901">
    <property type="component" value="Unassembled WGS sequence"/>
</dbReference>
<feature type="compositionally biased region" description="Basic residues" evidence="1">
    <location>
        <begin position="292"/>
        <end position="308"/>
    </location>
</feature>
<proteinExistence type="predicted"/>
<feature type="region of interest" description="Disordered" evidence="1">
    <location>
        <begin position="1"/>
        <end position="30"/>
    </location>
</feature>
<dbReference type="PROSITE" id="PS50812">
    <property type="entry name" value="PWWP"/>
    <property type="match status" value="1"/>
</dbReference>
<dbReference type="EnsemblMetazoa" id="AMAM005352-RA">
    <property type="protein sequence ID" value="AMAM005352-PA"/>
    <property type="gene ID" value="AMAM005352"/>
</dbReference>
<feature type="compositionally biased region" description="Polar residues" evidence="1">
    <location>
        <begin position="163"/>
        <end position="172"/>
    </location>
</feature>
<dbReference type="Gene3D" id="2.30.30.140">
    <property type="match status" value="1"/>
</dbReference>
<reference evidence="4" key="1">
    <citation type="submission" date="2013-09" db="EMBL/GenBank/DDBJ databases">
        <title>The Genome Sequence of Anopheles maculatus species B.</title>
        <authorList>
            <consortium name="The Broad Institute Genomics Platform"/>
            <person name="Neafsey D.E."/>
            <person name="Besansky N."/>
            <person name="Howell P."/>
            <person name="Walton C."/>
            <person name="Young S.K."/>
            <person name="Zeng Q."/>
            <person name="Gargeya S."/>
            <person name="Fitzgerald M."/>
            <person name="Haas B."/>
            <person name="Abouelleil A."/>
            <person name="Allen A.W."/>
            <person name="Alvarado L."/>
            <person name="Arachchi H.M."/>
            <person name="Berlin A.M."/>
            <person name="Chapman S.B."/>
            <person name="Gainer-Dewar J."/>
            <person name="Goldberg J."/>
            <person name="Griggs A."/>
            <person name="Gujja S."/>
            <person name="Hansen M."/>
            <person name="Howarth C."/>
            <person name="Imamovic A."/>
            <person name="Ireland A."/>
            <person name="Larimer J."/>
            <person name="McCowan C."/>
            <person name="Murphy C."/>
            <person name="Pearson M."/>
            <person name="Poon T.W."/>
            <person name="Priest M."/>
            <person name="Roberts A."/>
            <person name="Saif S."/>
            <person name="Shea T."/>
            <person name="Sisk P."/>
            <person name="Sykes S."/>
            <person name="Wortman J."/>
            <person name="Nusbaum C."/>
            <person name="Birren B."/>
        </authorList>
    </citation>
    <scope>NUCLEOTIDE SEQUENCE [LARGE SCALE GENOMIC DNA]</scope>
    <source>
        <strain evidence="4">maculatus3</strain>
    </source>
</reference>
<feature type="compositionally biased region" description="Polar residues" evidence="1">
    <location>
        <begin position="131"/>
        <end position="141"/>
    </location>
</feature>
<dbReference type="GO" id="GO:0003682">
    <property type="term" value="F:chromatin binding"/>
    <property type="evidence" value="ECO:0007669"/>
    <property type="project" value="TreeGrafter"/>
</dbReference>
<dbReference type="SUPFAM" id="SSF63748">
    <property type="entry name" value="Tudor/PWWP/MBT"/>
    <property type="match status" value="1"/>
</dbReference>
<protein>
    <submittedName>
        <fullName evidence="3">PWWP domain-containing protein</fullName>
    </submittedName>
</protein>
<evidence type="ECO:0000313" key="3">
    <source>
        <dbReference type="EnsemblMetazoa" id="AMAM005352-PA"/>
    </source>
</evidence>
<feature type="region of interest" description="Disordered" evidence="1">
    <location>
        <begin position="236"/>
        <end position="308"/>
    </location>
</feature>
<accession>A0A182SET9</accession>
<dbReference type="GO" id="GO:0010369">
    <property type="term" value="C:chromocenter"/>
    <property type="evidence" value="ECO:0007669"/>
    <property type="project" value="TreeGrafter"/>
</dbReference>
<feature type="region of interest" description="Disordered" evidence="1">
    <location>
        <begin position="57"/>
        <end position="93"/>
    </location>
</feature>
<evidence type="ECO:0000256" key="1">
    <source>
        <dbReference type="SAM" id="MobiDB-lite"/>
    </source>
</evidence>
<sequence>MAPPRASGIGSMRRGPAVKTAQKQQPEHRVKLSIAVPSTPTEGSTCLLTDVLPAQSYDVTPSLSENSTTTTKSRTMKRLRRSPSVSDGTVARTVEPLKGSRQFRVGDLVWGAIRGSPAWPGKVVPAPPSLAATTVPPTNASDSDELKAPASAPADGAIKPSSERSPATDAQQQAHVWVRWFGPGRASAERVEVETLQSLSEGLEIHHRAQKDARKSRKLNAQLELAIQQAMQELDHAASSSGCGRCGTDRGKPRQHRRHQRRQPPPPGKRHRTVVGGGNGSNSVNANMCNRKGGRVRYLRGNKFKAKS</sequence>
<evidence type="ECO:0000259" key="2">
    <source>
        <dbReference type="PROSITE" id="PS50812"/>
    </source>
</evidence>
<organism evidence="3 4">
    <name type="scientific">Anopheles maculatus</name>
    <dbReference type="NCBI Taxonomy" id="74869"/>
    <lineage>
        <taxon>Eukaryota</taxon>
        <taxon>Metazoa</taxon>
        <taxon>Ecdysozoa</taxon>
        <taxon>Arthropoda</taxon>
        <taxon>Hexapoda</taxon>
        <taxon>Insecta</taxon>
        <taxon>Pterygota</taxon>
        <taxon>Neoptera</taxon>
        <taxon>Endopterygota</taxon>
        <taxon>Diptera</taxon>
        <taxon>Nematocera</taxon>
        <taxon>Culicoidea</taxon>
        <taxon>Culicidae</taxon>
        <taxon>Anophelinae</taxon>
        <taxon>Anopheles</taxon>
        <taxon>Anopheles maculatus group</taxon>
    </lineage>
</organism>
<dbReference type="PANTHER" id="PTHR16112:SF16">
    <property type="entry name" value="SIX-BANDED, ISOFORM H"/>
    <property type="match status" value="1"/>
</dbReference>
<reference evidence="3" key="2">
    <citation type="submission" date="2020-05" db="UniProtKB">
        <authorList>
            <consortium name="EnsemblMetazoa"/>
        </authorList>
    </citation>
    <scope>IDENTIFICATION</scope>
    <source>
        <strain evidence="3">maculatus3</strain>
    </source>
</reference>
<feature type="compositionally biased region" description="Polar residues" evidence="1">
    <location>
        <begin position="57"/>
        <end position="66"/>
    </location>
</feature>